<evidence type="ECO:0000313" key="1">
    <source>
        <dbReference type="EMBL" id="MBX63171.1"/>
    </source>
</evidence>
<sequence>MVLNLKLLLSWSMSPFFLHLFNPLMPPESQISELKKSNFSDWMI</sequence>
<accession>A0A2P2Q869</accession>
<organism evidence="1">
    <name type="scientific">Rhizophora mucronata</name>
    <name type="common">Asiatic mangrove</name>
    <dbReference type="NCBI Taxonomy" id="61149"/>
    <lineage>
        <taxon>Eukaryota</taxon>
        <taxon>Viridiplantae</taxon>
        <taxon>Streptophyta</taxon>
        <taxon>Embryophyta</taxon>
        <taxon>Tracheophyta</taxon>
        <taxon>Spermatophyta</taxon>
        <taxon>Magnoliopsida</taxon>
        <taxon>eudicotyledons</taxon>
        <taxon>Gunneridae</taxon>
        <taxon>Pentapetalae</taxon>
        <taxon>rosids</taxon>
        <taxon>fabids</taxon>
        <taxon>Malpighiales</taxon>
        <taxon>Rhizophoraceae</taxon>
        <taxon>Rhizophora</taxon>
    </lineage>
</organism>
<protein>
    <submittedName>
        <fullName evidence="1">Uncharacterized protein</fullName>
    </submittedName>
</protein>
<reference evidence="1" key="1">
    <citation type="submission" date="2018-02" db="EMBL/GenBank/DDBJ databases">
        <title>Rhizophora mucronata_Transcriptome.</title>
        <authorList>
            <person name="Meera S.P."/>
            <person name="Sreeshan A."/>
            <person name="Augustine A."/>
        </authorList>
    </citation>
    <scope>NUCLEOTIDE SEQUENCE</scope>
    <source>
        <tissue evidence="1">Leaf</tissue>
    </source>
</reference>
<dbReference type="EMBL" id="GGEC01082687">
    <property type="protein sequence ID" value="MBX63171.1"/>
    <property type="molecule type" value="Transcribed_RNA"/>
</dbReference>
<proteinExistence type="predicted"/>
<dbReference type="AlphaFoldDB" id="A0A2P2Q869"/>
<name>A0A2P2Q869_RHIMU</name>